<organism evidence="3 4">
    <name type="scientific">Halocaridina rubra</name>
    <name type="common">Hawaiian red shrimp</name>
    <dbReference type="NCBI Taxonomy" id="373956"/>
    <lineage>
        <taxon>Eukaryota</taxon>
        <taxon>Metazoa</taxon>
        <taxon>Ecdysozoa</taxon>
        <taxon>Arthropoda</taxon>
        <taxon>Crustacea</taxon>
        <taxon>Multicrustacea</taxon>
        <taxon>Malacostraca</taxon>
        <taxon>Eumalacostraca</taxon>
        <taxon>Eucarida</taxon>
        <taxon>Decapoda</taxon>
        <taxon>Pleocyemata</taxon>
        <taxon>Caridea</taxon>
        <taxon>Atyoidea</taxon>
        <taxon>Atyidae</taxon>
        <taxon>Halocaridina</taxon>
    </lineage>
</organism>
<evidence type="ECO:0000313" key="3">
    <source>
        <dbReference type="EMBL" id="KAK7075416.1"/>
    </source>
</evidence>
<dbReference type="AlphaFoldDB" id="A0AAN8X3B8"/>
<evidence type="ECO:0000313" key="4">
    <source>
        <dbReference type="Proteomes" id="UP001381693"/>
    </source>
</evidence>
<gene>
    <name evidence="3" type="ORF">SK128_003036</name>
</gene>
<keyword evidence="4" id="KW-1185">Reference proteome</keyword>
<evidence type="ECO:0000256" key="1">
    <source>
        <dbReference type="SAM" id="MobiDB-lite"/>
    </source>
</evidence>
<dbReference type="Pfam" id="PF16087">
    <property type="entry name" value="DUF4817"/>
    <property type="match status" value="1"/>
</dbReference>
<feature type="non-terminal residue" evidence="3">
    <location>
        <position position="1"/>
    </location>
</feature>
<dbReference type="InterPro" id="IPR032135">
    <property type="entry name" value="DUF4817"/>
</dbReference>
<feature type="domain" description="DUF4817" evidence="2">
    <location>
        <begin position="2"/>
        <end position="39"/>
    </location>
</feature>
<dbReference type="Proteomes" id="UP001381693">
    <property type="component" value="Unassembled WGS sequence"/>
</dbReference>
<proteinExistence type="predicted"/>
<evidence type="ECO:0000259" key="2">
    <source>
        <dbReference type="Pfam" id="PF16087"/>
    </source>
</evidence>
<sequence>YKNVTEVQRQFRRQFHKDPPMPHTIALIRDKFEADGTVQDVHKQCSGRSRTSTSPTREEELVEMLLRSQKNP</sequence>
<protein>
    <recommendedName>
        <fullName evidence="2">DUF4817 domain-containing protein</fullName>
    </recommendedName>
</protein>
<name>A0AAN8X3B8_HALRR</name>
<accession>A0AAN8X3B8</accession>
<feature type="region of interest" description="Disordered" evidence="1">
    <location>
        <begin position="41"/>
        <end position="60"/>
    </location>
</feature>
<reference evidence="3 4" key="1">
    <citation type="submission" date="2023-11" db="EMBL/GenBank/DDBJ databases">
        <title>Halocaridina rubra genome assembly.</title>
        <authorList>
            <person name="Smith C."/>
        </authorList>
    </citation>
    <scope>NUCLEOTIDE SEQUENCE [LARGE SCALE GENOMIC DNA]</scope>
    <source>
        <strain evidence="3">EP-1</strain>
        <tissue evidence="3">Whole</tissue>
    </source>
</reference>
<comment type="caution">
    <text evidence="3">The sequence shown here is derived from an EMBL/GenBank/DDBJ whole genome shotgun (WGS) entry which is preliminary data.</text>
</comment>
<dbReference type="EMBL" id="JAXCGZ010010801">
    <property type="protein sequence ID" value="KAK7075416.1"/>
    <property type="molecule type" value="Genomic_DNA"/>
</dbReference>